<organism evidence="4 5">
    <name type="scientific">Sphagnum jensenii</name>
    <dbReference type="NCBI Taxonomy" id="128206"/>
    <lineage>
        <taxon>Eukaryota</taxon>
        <taxon>Viridiplantae</taxon>
        <taxon>Streptophyta</taxon>
        <taxon>Embryophyta</taxon>
        <taxon>Bryophyta</taxon>
        <taxon>Sphagnophytina</taxon>
        <taxon>Sphagnopsida</taxon>
        <taxon>Sphagnales</taxon>
        <taxon>Sphagnaceae</taxon>
        <taxon>Sphagnum</taxon>
    </lineage>
</organism>
<dbReference type="InterPro" id="IPR036770">
    <property type="entry name" value="Ankyrin_rpt-contain_sf"/>
</dbReference>
<dbReference type="Pfam" id="PF12796">
    <property type="entry name" value="Ank_2"/>
    <property type="match status" value="1"/>
</dbReference>
<accession>A0ABP1B3A0</accession>
<proteinExistence type="predicted"/>
<name>A0ABP1B3A0_9BRYO</name>
<evidence type="ECO:0000256" key="3">
    <source>
        <dbReference type="PROSITE-ProRule" id="PRU00023"/>
    </source>
</evidence>
<keyword evidence="5" id="KW-1185">Reference proteome</keyword>
<keyword evidence="1" id="KW-0677">Repeat</keyword>
<evidence type="ECO:0000313" key="5">
    <source>
        <dbReference type="Proteomes" id="UP001497522"/>
    </source>
</evidence>
<dbReference type="PROSITE" id="PS50088">
    <property type="entry name" value="ANK_REPEAT"/>
    <property type="match status" value="4"/>
</dbReference>
<dbReference type="Gene3D" id="1.25.40.20">
    <property type="entry name" value="Ankyrin repeat-containing domain"/>
    <property type="match status" value="2"/>
</dbReference>
<feature type="repeat" description="ANK" evidence="3">
    <location>
        <begin position="196"/>
        <end position="228"/>
    </location>
</feature>
<dbReference type="InterPro" id="IPR002110">
    <property type="entry name" value="Ankyrin_rpt"/>
</dbReference>
<gene>
    <name evidence="4" type="ORF">CSSPJE1EN2_LOCUS12212</name>
</gene>
<dbReference type="SMART" id="SM00248">
    <property type="entry name" value="ANK"/>
    <property type="match status" value="5"/>
</dbReference>
<evidence type="ECO:0000256" key="2">
    <source>
        <dbReference type="ARBA" id="ARBA00023043"/>
    </source>
</evidence>
<keyword evidence="2 3" id="KW-0040">ANK repeat</keyword>
<feature type="repeat" description="ANK" evidence="3">
    <location>
        <begin position="229"/>
        <end position="261"/>
    </location>
</feature>
<sequence>MLMVLMVCLEQFHQYQVVVGLAVLTATNETQKAFRKKLWATNQVRVKSKFRSSGIEEEEEEEEDDTFSESFAIEEGIFEDTFPKRQDDYGVKVESNDRPSLEVSGSQLLSNKEKAMLRSSNFSNSKVSSEKWNALHTLAASGQINVVDQLLKRGVHIDALDMDGVTALHRAVLTGRESMVRHLLKSGANALATDRVGATALHYAAQTANGNLVRLLTRHGINVNSPDNEGWTPLHVAVQSGRTDIIKLLLRRGADINILNQDGNSPLDIALSFGKGFGFYHVVTSLKKASQNVQGLMQFAVTSEDQS</sequence>
<protein>
    <submittedName>
        <fullName evidence="4">Uncharacterized protein</fullName>
    </submittedName>
</protein>
<feature type="repeat" description="ANK" evidence="3">
    <location>
        <begin position="130"/>
        <end position="162"/>
    </location>
</feature>
<dbReference type="Gene3D" id="3.10.20.10">
    <property type="match status" value="1"/>
</dbReference>
<evidence type="ECO:0000313" key="4">
    <source>
        <dbReference type="EMBL" id="CAK9869454.1"/>
    </source>
</evidence>
<feature type="repeat" description="ANK" evidence="3">
    <location>
        <begin position="163"/>
        <end position="195"/>
    </location>
</feature>
<dbReference type="PANTHER" id="PTHR24171">
    <property type="entry name" value="ANKYRIN REPEAT DOMAIN-CONTAINING PROTEIN 39-RELATED"/>
    <property type="match status" value="1"/>
</dbReference>
<dbReference type="PRINTS" id="PR01415">
    <property type="entry name" value="ANKYRIN"/>
</dbReference>
<dbReference type="Proteomes" id="UP001497522">
    <property type="component" value="Chromosome 19"/>
</dbReference>
<evidence type="ECO:0000256" key="1">
    <source>
        <dbReference type="ARBA" id="ARBA00022737"/>
    </source>
</evidence>
<reference evidence="4" key="1">
    <citation type="submission" date="2024-03" db="EMBL/GenBank/DDBJ databases">
        <authorList>
            <consortium name="ELIXIR-Norway"/>
            <consortium name="Elixir Norway"/>
        </authorList>
    </citation>
    <scope>NUCLEOTIDE SEQUENCE</scope>
</reference>
<dbReference type="PROSITE" id="PS50297">
    <property type="entry name" value="ANK_REP_REGION"/>
    <property type="match status" value="4"/>
</dbReference>
<dbReference type="EMBL" id="OZ023720">
    <property type="protein sequence ID" value="CAK9869454.1"/>
    <property type="molecule type" value="Genomic_DNA"/>
</dbReference>
<dbReference type="SUPFAM" id="SSF48403">
    <property type="entry name" value="Ankyrin repeat"/>
    <property type="match status" value="1"/>
</dbReference>
<dbReference type="Pfam" id="PF13637">
    <property type="entry name" value="Ank_4"/>
    <property type="match status" value="1"/>
</dbReference>